<accession>A0A2P7RVX8</accession>
<dbReference type="EMBL" id="PXYL01000026">
    <property type="protein sequence ID" value="PSJ54351.1"/>
    <property type="molecule type" value="Genomic_DNA"/>
</dbReference>
<evidence type="ECO:0000256" key="3">
    <source>
        <dbReference type="ARBA" id="ARBA00022448"/>
    </source>
</evidence>
<evidence type="ECO:0000256" key="1">
    <source>
        <dbReference type="ARBA" id="ARBA00004651"/>
    </source>
</evidence>
<feature type="transmembrane region" description="Helical" evidence="8">
    <location>
        <begin position="174"/>
        <end position="196"/>
    </location>
</feature>
<sequence>MTTLSVTVFVLAYVGMALGRVPGLAIDRTGVALLGLIVLLAFGDLSLEEAGAAVDVPTIALLFALMILSAQFDHSGFYGWIADQIVRASRNPKLLLASLIAVTGVLAAIFTNDVVVFALAPLVVAGVASQRLDPRPYLIGLAGAANAGSAATLIGNPQNILIGQAGGLDFWRYLAFALPPTMASLAITFVAIVATWRIAPGDGATPADSRPPQIDRFQFLKGMFAVAVLVALFLTPLPRELSALAVAGFLLMSRRLSSRTMIGAVDWQLLLLFVCLFGVTAAFAKTGLAQQGMVWLTERGLLPDRLSVLAPLTLAASNTIGNVPAVILLVKLVPDLSEGALTALALLSTFAGNLLLTGSLCNIIVAERASVSGVKLGFVDFARSGIPMTIASLAITIAWLWGIGLVPL</sequence>
<evidence type="ECO:0000313" key="11">
    <source>
        <dbReference type="Proteomes" id="UP000240653"/>
    </source>
</evidence>
<evidence type="ECO:0000256" key="4">
    <source>
        <dbReference type="ARBA" id="ARBA00022475"/>
    </source>
</evidence>
<dbReference type="InterPro" id="IPR000802">
    <property type="entry name" value="Arsenical_pump_ArsB"/>
</dbReference>
<dbReference type="Pfam" id="PF03600">
    <property type="entry name" value="CitMHS"/>
    <property type="match status" value="1"/>
</dbReference>
<dbReference type="GO" id="GO:0005886">
    <property type="term" value="C:plasma membrane"/>
    <property type="evidence" value="ECO:0007669"/>
    <property type="project" value="UniProtKB-SubCell"/>
</dbReference>
<feature type="transmembrane region" description="Helical" evidence="8">
    <location>
        <begin position="385"/>
        <end position="406"/>
    </location>
</feature>
<dbReference type="OrthoDB" id="9774335at2"/>
<feature type="transmembrane region" description="Helical" evidence="8">
    <location>
        <begin position="94"/>
        <end position="124"/>
    </location>
</feature>
<feature type="transmembrane region" description="Helical" evidence="8">
    <location>
        <begin position="269"/>
        <end position="288"/>
    </location>
</feature>
<dbReference type="AlphaFoldDB" id="A0A2P7RVX8"/>
<keyword evidence="7 8" id="KW-0472">Membrane</keyword>
<dbReference type="Proteomes" id="UP000240653">
    <property type="component" value="Unassembled WGS sequence"/>
</dbReference>
<feature type="transmembrane region" description="Helical" evidence="8">
    <location>
        <begin position="217"/>
        <end position="235"/>
    </location>
</feature>
<protein>
    <submittedName>
        <fullName evidence="10">Anion transporter</fullName>
    </submittedName>
</protein>
<comment type="similarity">
    <text evidence="2">Belongs to the CitM (TC 2.A.11) transporter family.</text>
</comment>
<keyword evidence="11" id="KW-1185">Reference proteome</keyword>
<evidence type="ECO:0000256" key="5">
    <source>
        <dbReference type="ARBA" id="ARBA00022692"/>
    </source>
</evidence>
<dbReference type="PANTHER" id="PTHR43302">
    <property type="entry name" value="TRANSPORTER ARSB-RELATED"/>
    <property type="match status" value="1"/>
</dbReference>
<keyword evidence="4" id="KW-1003">Cell membrane</keyword>
<feature type="transmembrane region" description="Helical" evidence="8">
    <location>
        <begin position="342"/>
        <end position="365"/>
    </location>
</feature>
<name>A0A2P7RVX8_9HYPH</name>
<dbReference type="PRINTS" id="PR00758">
    <property type="entry name" value="ARSENICPUMP"/>
</dbReference>
<evidence type="ECO:0000256" key="2">
    <source>
        <dbReference type="ARBA" id="ARBA00009843"/>
    </source>
</evidence>
<evidence type="ECO:0000256" key="6">
    <source>
        <dbReference type="ARBA" id="ARBA00022989"/>
    </source>
</evidence>
<evidence type="ECO:0000256" key="8">
    <source>
        <dbReference type="SAM" id="Phobius"/>
    </source>
</evidence>
<evidence type="ECO:0000256" key="7">
    <source>
        <dbReference type="ARBA" id="ARBA00023136"/>
    </source>
</evidence>
<proteinExistence type="inferred from homology"/>
<feature type="domain" description="Citrate transporter-like" evidence="9">
    <location>
        <begin position="26"/>
        <end position="346"/>
    </location>
</feature>
<evidence type="ECO:0000313" key="10">
    <source>
        <dbReference type="EMBL" id="PSJ54351.1"/>
    </source>
</evidence>
<keyword evidence="6 8" id="KW-1133">Transmembrane helix</keyword>
<gene>
    <name evidence="10" type="ORF">C7I85_27275</name>
</gene>
<keyword evidence="5 8" id="KW-0812">Transmembrane</keyword>
<organism evidence="10 11">
    <name type="scientific">Pseudaminobacter soli</name>
    <name type="common">ex Li et al. 2025</name>
    <dbReference type="NCBI Taxonomy" id="1295366"/>
    <lineage>
        <taxon>Bacteria</taxon>
        <taxon>Pseudomonadati</taxon>
        <taxon>Pseudomonadota</taxon>
        <taxon>Alphaproteobacteria</taxon>
        <taxon>Hyphomicrobiales</taxon>
        <taxon>Phyllobacteriaceae</taxon>
        <taxon>Pseudaminobacter</taxon>
    </lineage>
</organism>
<comment type="caution">
    <text evidence="10">The sequence shown here is derived from an EMBL/GenBank/DDBJ whole genome shotgun (WGS) entry which is preliminary data.</text>
</comment>
<feature type="transmembrane region" description="Helical" evidence="8">
    <location>
        <begin position="59"/>
        <end position="82"/>
    </location>
</feature>
<reference evidence="10 11" key="1">
    <citation type="submission" date="2018-03" db="EMBL/GenBank/DDBJ databases">
        <title>The draft genome of Mesorhizobium soli JCM 19897.</title>
        <authorList>
            <person name="Li L."/>
            <person name="Liu L."/>
            <person name="Liang L."/>
            <person name="Wang T."/>
            <person name="Zhang X."/>
        </authorList>
    </citation>
    <scope>NUCLEOTIDE SEQUENCE [LARGE SCALE GENOMIC DNA]</scope>
    <source>
        <strain evidence="10 11">JCM 19897</strain>
    </source>
</reference>
<comment type="subcellular location">
    <subcellularLocation>
        <location evidence="1">Cell membrane</location>
        <topology evidence="1">Multi-pass membrane protein</topology>
    </subcellularLocation>
</comment>
<feature type="transmembrane region" description="Helical" evidence="8">
    <location>
        <begin position="29"/>
        <end position="47"/>
    </location>
</feature>
<feature type="transmembrane region" description="Helical" evidence="8">
    <location>
        <begin position="308"/>
        <end position="330"/>
    </location>
</feature>
<dbReference type="GO" id="GO:0015105">
    <property type="term" value="F:arsenite transmembrane transporter activity"/>
    <property type="evidence" value="ECO:0007669"/>
    <property type="project" value="InterPro"/>
</dbReference>
<dbReference type="PANTHER" id="PTHR43302:SF5">
    <property type="entry name" value="TRANSPORTER ARSB-RELATED"/>
    <property type="match status" value="1"/>
</dbReference>
<evidence type="ECO:0000259" key="9">
    <source>
        <dbReference type="Pfam" id="PF03600"/>
    </source>
</evidence>
<keyword evidence="3" id="KW-0813">Transport</keyword>
<dbReference type="InterPro" id="IPR004680">
    <property type="entry name" value="Cit_transptr-like_dom"/>
</dbReference>